<dbReference type="STRING" id="1763534.GCA_001831475_02643"/>
<organism evidence="2 3">
    <name type="scientific">Flavobacterium crassostreae</name>
    <dbReference type="NCBI Taxonomy" id="1763534"/>
    <lineage>
        <taxon>Bacteria</taxon>
        <taxon>Pseudomonadati</taxon>
        <taxon>Bacteroidota</taxon>
        <taxon>Flavobacteriia</taxon>
        <taxon>Flavobacteriales</taxon>
        <taxon>Flavobacteriaceae</taxon>
        <taxon>Flavobacterium</taxon>
    </lineage>
</organism>
<protein>
    <submittedName>
        <fullName evidence="2">Uncharacterized protein</fullName>
    </submittedName>
</protein>
<dbReference type="Proteomes" id="UP000093510">
    <property type="component" value="Unassembled WGS sequence"/>
</dbReference>
<evidence type="ECO:0000313" key="2">
    <source>
        <dbReference type="EMBL" id="OCB77946.1"/>
    </source>
</evidence>
<keyword evidence="1" id="KW-0812">Transmembrane</keyword>
<evidence type="ECO:0000313" key="3">
    <source>
        <dbReference type="Proteomes" id="UP000093510"/>
    </source>
</evidence>
<evidence type="ECO:0000256" key="1">
    <source>
        <dbReference type="SAM" id="Phobius"/>
    </source>
</evidence>
<comment type="caution">
    <text evidence="2">The sequence shown here is derived from an EMBL/GenBank/DDBJ whole genome shotgun (WGS) entry which is preliminary data.</text>
</comment>
<keyword evidence="1" id="KW-0472">Membrane</keyword>
<name>A0A1B9E7M3_9FLAO</name>
<accession>A0A1B9E7M3</accession>
<proteinExistence type="predicted"/>
<gene>
    <name evidence="2" type="ORF">LPBF_03090</name>
</gene>
<keyword evidence="3" id="KW-1185">Reference proteome</keyword>
<reference evidence="2 3" key="1">
    <citation type="submission" date="2016-03" db="EMBL/GenBank/DDBJ databases">
        <authorList>
            <person name="Ploux O."/>
        </authorList>
    </citation>
    <scope>NUCLEOTIDE SEQUENCE [LARGE SCALE GENOMIC DNA]</scope>
    <source>
        <strain evidence="2 3">LPB0076</strain>
    </source>
</reference>
<dbReference type="EMBL" id="LVEP01000013">
    <property type="protein sequence ID" value="OCB77946.1"/>
    <property type="molecule type" value="Genomic_DNA"/>
</dbReference>
<sequence>MEIFFLFIICVGGCWLVFKAIGVALFGKSKKDQFTFIDKSVHYHLHDNKQAHQHIHIIDDTTKKKILELKKTKPTN</sequence>
<feature type="transmembrane region" description="Helical" evidence="1">
    <location>
        <begin position="6"/>
        <end position="26"/>
    </location>
</feature>
<keyword evidence="1" id="KW-1133">Transmembrane helix</keyword>
<dbReference type="AlphaFoldDB" id="A0A1B9E7M3"/>